<keyword evidence="5" id="KW-0808">Transferase</keyword>
<dbReference type="InterPro" id="IPR029151">
    <property type="entry name" value="Sensor-like_sf"/>
</dbReference>
<dbReference type="InterPro" id="IPR048760">
    <property type="entry name" value="VP0354-like_sensor_dom"/>
</dbReference>
<evidence type="ECO:0000256" key="5">
    <source>
        <dbReference type="ARBA" id="ARBA00022679"/>
    </source>
</evidence>
<feature type="domain" description="Histidine kinase" evidence="11">
    <location>
        <begin position="395"/>
        <end position="624"/>
    </location>
</feature>
<dbReference type="InterPro" id="IPR004358">
    <property type="entry name" value="Sig_transdc_His_kin-like_C"/>
</dbReference>
<evidence type="ECO:0000256" key="6">
    <source>
        <dbReference type="ARBA" id="ARBA00022692"/>
    </source>
</evidence>
<sequence length="635" mass="71456">MFTGIDGKGRVRLNSLVLLIAVLTLAVLSALLIYNIQVSGKNRSLIAKQSDVAHRTGLMVVQELGELEDFIRMLSINGVIQQSLAIDKPFNRFAMQDEFSKLGEHIDNLLQVRWLDGQGNEQVRVDVEAQRAFIIDRDELQYKGDRYYFQEGMTVTPPLVYLSPIDLNVEHQQIVIPFEPTVRISLQTGAGDGLRKGLLIINYNLGPLLARVAKLSNAETQVEITNEAGYWLVNPNDEKKWGLDLANPNMNISQLNPLLWQHMTQANYFIGQQIGARLISYQLESLTNTGGVWPDRKVNIVVSTDAAIVKSVQQQASWPAIIAGGIIFVLGLGFVVRDYFSRMSILALSNRLKEDRDALAAMNQRLDTNLRQMNLIKDDLAESKRLSSLGMMVAGISHEMNTPVGGAILTVSEIKQEYQKLQVSLQRGLTRKVLDDFMQHMQASIELTERNLTQANTIIQSFKRLTLTRVEDEFIQIPLKQLVDDMVRGLMPLIKKSNVVVSVDIDDNVRVLSQPGVLSQVLQNLLLNAVEHGFNETIHGHIRIRYRSLLRHHAISVIDDGCGIPEHLIESLFDPFVTTRRDKKHTGLGLHLVFQWVTQCLYGEIKVERLKIGSSFEISLPVDPVPYAQAHARDR</sequence>
<dbReference type="Proteomes" id="UP000029264">
    <property type="component" value="Unassembled WGS sequence"/>
</dbReference>
<dbReference type="GO" id="GO:0005886">
    <property type="term" value="C:plasma membrane"/>
    <property type="evidence" value="ECO:0007669"/>
    <property type="project" value="UniProtKB-SubCell"/>
</dbReference>
<dbReference type="EMBL" id="JPEO01000002">
    <property type="protein sequence ID" value="KFZ38524.1"/>
    <property type="molecule type" value="Genomic_DNA"/>
</dbReference>
<evidence type="ECO:0000256" key="9">
    <source>
        <dbReference type="ARBA" id="ARBA00023012"/>
    </source>
</evidence>
<accession>A0A094JKD5</accession>
<dbReference type="InterPro" id="IPR050736">
    <property type="entry name" value="Sensor_HK_Regulatory"/>
</dbReference>
<keyword evidence="9" id="KW-0902">Two-component regulatory system</keyword>
<dbReference type="GO" id="GO:0004673">
    <property type="term" value="F:protein histidine kinase activity"/>
    <property type="evidence" value="ECO:0007669"/>
    <property type="project" value="UniProtKB-EC"/>
</dbReference>
<dbReference type="InterPro" id="IPR003594">
    <property type="entry name" value="HATPase_dom"/>
</dbReference>
<dbReference type="PRINTS" id="PR00344">
    <property type="entry name" value="BCTRLSENSOR"/>
</dbReference>
<keyword evidence="7" id="KW-0418">Kinase</keyword>
<gene>
    <name evidence="12" type="ORF">HR45_03595</name>
</gene>
<comment type="catalytic activity">
    <reaction evidence="1">
        <text>ATP + protein L-histidine = ADP + protein N-phospho-L-histidine.</text>
        <dbReference type="EC" id="2.7.13.3"/>
    </reaction>
</comment>
<dbReference type="PANTHER" id="PTHR43711">
    <property type="entry name" value="TWO-COMPONENT HISTIDINE KINASE"/>
    <property type="match status" value="1"/>
</dbReference>
<dbReference type="EC" id="2.7.13.3" evidence="3"/>
<dbReference type="SMART" id="SM00387">
    <property type="entry name" value="HATPase_c"/>
    <property type="match status" value="1"/>
</dbReference>
<evidence type="ECO:0000256" key="3">
    <source>
        <dbReference type="ARBA" id="ARBA00012438"/>
    </source>
</evidence>
<protein>
    <recommendedName>
        <fullName evidence="3">histidine kinase</fullName>
        <ecNumber evidence="3">2.7.13.3</ecNumber>
    </recommendedName>
</protein>
<dbReference type="InterPro" id="IPR005467">
    <property type="entry name" value="His_kinase_dom"/>
</dbReference>
<keyword evidence="13" id="KW-1185">Reference proteome</keyword>
<name>A0A094JKD5_9GAMM</name>
<comment type="caution">
    <text evidence="12">The sequence shown here is derived from an EMBL/GenBank/DDBJ whole genome shotgun (WGS) entry which is preliminary data.</text>
</comment>
<dbReference type="OrthoDB" id="2521613at2"/>
<dbReference type="Pfam" id="PF02518">
    <property type="entry name" value="HATPase_c"/>
    <property type="match status" value="1"/>
</dbReference>
<evidence type="ECO:0000256" key="10">
    <source>
        <dbReference type="SAM" id="Phobius"/>
    </source>
</evidence>
<dbReference type="Gene3D" id="3.30.450.20">
    <property type="entry name" value="PAS domain"/>
    <property type="match status" value="2"/>
</dbReference>
<dbReference type="Pfam" id="PF21623">
    <property type="entry name" value="HK_sensor_dom_bact"/>
    <property type="match status" value="1"/>
</dbReference>
<comment type="subcellular location">
    <subcellularLocation>
        <location evidence="2">Cell membrane</location>
        <topology evidence="2">Multi-pass membrane protein</topology>
    </subcellularLocation>
</comment>
<evidence type="ECO:0000313" key="13">
    <source>
        <dbReference type="Proteomes" id="UP000029264"/>
    </source>
</evidence>
<feature type="transmembrane region" description="Helical" evidence="10">
    <location>
        <begin position="12"/>
        <end position="34"/>
    </location>
</feature>
<dbReference type="AlphaFoldDB" id="A0A094JKD5"/>
<dbReference type="STRING" id="1515746.HR45_03595"/>
<dbReference type="Gene3D" id="1.10.287.130">
    <property type="match status" value="1"/>
</dbReference>
<feature type="transmembrane region" description="Helical" evidence="10">
    <location>
        <begin position="316"/>
        <end position="336"/>
    </location>
</feature>
<dbReference type="RefSeq" id="WP_037439773.1">
    <property type="nucleotide sequence ID" value="NZ_JPEO01000002.1"/>
</dbReference>
<reference evidence="12 13" key="1">
    <citation type="submission" date="2014-06" db="EMBL/GenBank/DDBJ databases">
        <title>Shewanella sp. YQH10.</title>
        <authorList>
            <person name="Liu Y."/>
            <person name="Zeng R."/>
        </authorList>
    </citation>
    <scope>NUCLEOTIDE SEQUENCE [LARGE SCALE GENOMIC DNA]</scope>
    <source>
        <strain evidence="12 13">YQH10</strain>
    </source>
</reference>
<evidence type="ECO:0000256" key="1">
    <source>
        <dbReference type="ARBA" id="ARBA00000085"/>
    </source>
</evidence>
<organism evidence="12 13">
    <name type="scientific">Shewanella mangrovi</name>
    <dbReference type="NCBI Taxonomy" id="1515746"/>
    <lineage>
        <taxon>Bacteria</taxon>
        <taxon>Pseudomonadati</taxon>
        <taxon>Pseudomonadota</taxon>
        <taxon>Gammaproteobacteria</taxon>
        <taxon>Alteromonadales</taxon>
        <taxon>Shewanellaceae</taxon>
        <taxon>Shewanella</taxon>
    </lineage>
</organism>
<keyword evidence="6 10" id="KW-0812">Transmembrane</keyword>
<keyword evidence="8 10" id="KW-1133">Transmembrane helix</keyword>
<evidence type="ECO:0000256" key="8">
    <source>
        <dbReference type="ARBA" id="ARBA00022989"/>
    </source>
</evidence>
<dbReference type="PANTHER" id="PTHR43711:SF26">
    <property type="entry name" value="SENSOR HISTIDINE KINASE RCSC"/>
    <property type="match status" value="1"/>
</dbReference>
<proteinExistence type="predicted"/>
<dbReference type="GO" id="GO:0000160">
    <property type="term" value="P:phosphorelay signal transduction system"/>
    <property type="evidence" value="ECO:0007669"/>
    <property type="project" value="UniProtKB-KW"/>
</dbReference>
<evidence type="ECO:0000256" key="4">
    <source>
        <dbReference type="ARBA" id="ARBA00022475"/>
    </source>
</evidence>
<dbReference type="SUPFAM" id="SSF103190">
    <property type="entry name" value="Sensory domain-like"/>
    <property type="match status" value="2"/>
</dbReference>
<keyword evidence="10" id="KW-0472">Membrane</keyword>
<dbReference type="SUPFAM" id="SSF55874">
    <property type="entry name" value="ATPase domain of HSP90 chaperone/DNA topoisomerase II/histidine kinase"/>
    <property type="match status" value="1"/>
</dbReference>
<dbReference type="Gene3D" id="3.30.565.10">
    <property type="entry name" value="Histidine kinase-like ATPase, C-terminal domain"/>
    <property type="match status" value="1"/>
</dbReference>
<dbReference type="eggNOG" id="COG4191">
    <property type="taxonomic scope" value="Bacteria"/>
</dbReference>
<evidence type="ECO:0000259" key="11">
    <source>
        <dbReference type="PROSITE" id="PS50109"/>
    </source>
</evidence>
<dbReference type="InterPro" id="IPR036890">
    <property type="entry name" value="HATPase_C_sf"/>
</dbReference>
<keyword evidence="4" id="KW-1003">Cell membrane</keyword>
<evidence type="ECO:0000313" key="12">
    <source>
        <dbReference type="EMBL" id="KFZ38524.1"/>
    </source>
</evidence>
<evidence type="ECO:0000256" key="2">
    <source>
        <dbReference type="ARBA" id="ARBA00004651"/>
    </source>
</evidence>
<dbReference type="PROSITE" id="PS50109">
    <property type="entry name" value="HIS_KIN"/>
    <property type="match status" value="1"/>
</dbReference>
<evidence type="ECO:0000256" key="7">
    <source>
        <dbReference type="ARBA" id="ARBA00022777"/>
    </source>
</evidence>